<reference evidence="1 2" key="1">
    <citation type="submission" date="2021-04" db="EMBL/GenBank/DDBJ databases">
        <authorList>
            <person name="De Guttry C."/>
            <person name="Zahm M."/>
            <person name="Klopp C."/>
            <person name="Cabau C."/>
            <person name="Louis A."/>
            <person name="Berthelot C."/>
            <person name="Parey E."/>
            <person name="Roest Crollius H."/>
            <person name="Montfort J."/>
            <person name="Robinson-Rechavi M."/>
            <person name="Bucao C."/>
            <person name="Bouchez O."/>
            <person name="Gislard M."/>
            <person name="Lluch J."/>
            <person name="Milhes M."/>
            <person name="Lampietro C."/>
            <person name="Lopez Roques C."/>
            <person name="Donnadieu C."/>
            <person name="Braasch I."/>
            <person name="Desvignes T."/>
            <person name="Postlethwait J."/>
            <person name="Bobe J."/>
            <person name="Wedekind C."/>
            <person name="Guiguen Y."/>
        </authorList>
    </citation>
    <scope>NUCLEOTIDE SEQUENCE [LARGE SCALE GENOMIC DNA]</scope>
    <source>
        <strain evidence="1">Cs_M1</strain>
        <tissue evidence="1">Blood</tissue>
    </source>
</reference>
<comment type="caution">
    <text evidence="1">The sequence shown here is derived from an EMBL/GenBank/DDBJ whole genome shotgun (WGS) entry which is preliminary data.</text>
</comment>
<dbReference type="Proteomes" id="UP001356427">
    <property type="component" value="Unassembled WGS sequence"/>
</dbReference>
<dbReference type="EMBL" id="JAGTTL010000012">
    <property type="protein sequence ID" value="KAK6315177.1"/>
    <property type="molecule type" value="Genomic_DNA"/>
</dbReference>
<organism evidence="1 2">
    <name type="scientific">Coregonus suidteri</name>
    <dbReference type="NCBI Taxonomy" id="861788"/>
    <lineage>
        <taxon>Eukaryota</taxon>
        <taxon>Metazoa</taxon>
        <taxon>Chordata</taxon>
        <taxon>Craniata</taxon>
        <taxon>Vertebrata</taxon>
        <taxon>Euteleostomi</taxon>
        <taxon>Actinopterygii</taxon>
        <taxon>Neopterygii</taxon>
        <taxon>Teleostei</taxon>
        <taxon>Protacanthopterygii</taxon>
        <taxon>Salmoniformes</taxon>
        <taxon>Salmonidae</taxon>
        <taxon>Coregoninae</taxon>
        <taxon>Coregonus</taxon>
    </lineage>
</organism>
<evidence type="ECO:0000313" key="2">
    <source>
        <dbReference type="Proteomes" id="UP001356427"/>
    </source>
</evidence>
<accession>A0AAN8LVP5</accession>
<evidence type="ECO:0000313" key="1">
    <source>
        <dbReference type="EMBL" id="KAK6315177.1"/>
    </source>
</evidence>
<name>A0AAN8LVP5_9TELE</name>
<proteinExistence type="predicted"/>
<gene>
    <name evidence="1" type="ORF">J4Q44_G00147060</name>
</gene>
<dbReference type="AlphaFoldDB" id="A0AAN8LVP5"/>
<dbReference type="Gene3D" id="6.10.250.1400">
    <property type="match status" value="1"/>
</dbReference>
<protein>
    <submittedName>
        <fullName evidence="1">Uncharacterized protein</fullName>
    </submittedName>
</protein>
<keyword evidence="2" id="KW-1185">Reference proteome</keyword>
<sequence>MLKKSTTQFFKNDLANFCFFTNLIVKDASQSANRLVGTFFRKVAKPSSELGDRNCRSSAGTPELRRKRSEGVVRVLHELHSEVRGLKGQVKEQLVRQQAEENEVMSFIKMCMVLKQRTYKD</sequence>